<dbReference type="InterPro" id="IPR013766">
    <property type="entry name" value="Thioredoxin_domain"/>
</dbReference>
<evidence type="ECO:0000313" key="3">
    <source>
        <dbReference type="Proteomes" id="UP001264519"/>
    </source>
</evidence>
<comment type="caution">
    <text evidence="2">The sequence shown here is derived from an EMBL/GenBank/DDBJ whole genome shotgun (WGS) entry which is preliminary data.</text>
</comment>
<dbReference type="CDD" id="cd02947">
    <property type="entry name" value="TRX_family"/>
    <property type="match status" value="1"/>
</dbReference>
<dbReference type="Proteomes" id="UP001264519">
    <property type="component" value="Unassembled WGS sequence"/>
</dbReference>
<dbReference type="EMBL" id="JARWAK010000005">
    <property type="protein sequence ID" value="MDR5866710.1"/>
    <property type="molecule type" value="Genomic_DNA"/>
</dbReference>
<organism evidence="2 3">
    <name type="scientific">Halomonas koreensis</name>
    <dbReference type="NCBI Taxonomy" id="245385"/>
    <lineage>
        <taxon>Bacteria</taxon>
        <taxon>Pseudomonadati</taxon>
        <taxon>Pseudomonadota</taxon>
        <taxon>Gammaproteobacteria</taxon>
        <taxon>Oceanospirillales</taxon>
        <taxon>Halomonadaceae</taxon>
        <taxon>Halomonas</taxon>
    </lineage>
</organism>
<sequence length="113" mass="12301">MQTLTSPEALAAALADHPAVLVLFGGRHCGVCHALAPPLSAMLAEEFPRLRAFYVDCQGEAAALCAQQRVFSLPVVRLWFAGQPFDERGRVFALGEVREMIRRPYAALFGDGD</sequence>
<name>A0ABU1G190_9GAMM</name>
<feature type="domain" description="Thioredoxin" evidence="1">
    <location>
        <begin position="8"/>
        <end position="86"/>
    </location>
</feature>
<evidence type="ECO:0000313" key="2">
    <source>
        <dbReference type="EMBL" id="MDR5866710.1"/>
    </source>
</evidence>
<dbReference type="InterPro" id="IPR036249">
    <property type="entry name" value="Thioredoxin-like_sf"/>
</dbReference>
<proteinExistence type="predicted"/>
<protein>
    <submittedName>
        <fullName evidence="2">Thioredoxin family protein</fullName>
    </submittedName>
</protein>
<dbReference type="Pfam" id="PF00085">
    <property type="entry name" value="Thioredoxin"/>
    <property type="match status" value="1"/>
</dbReference>
<keyword evidence="3" id="KW-1185">Reference proteome</keyword>
<dbReference type="RefSeq" id="WP_309652306.1">
    <property type="nucleotide sequence ID" value="NZ_JARWAK010000005.1"/>
</dbReference>
<reference evidence="2 3" key="1">
    <citation type="submission" date="2023-04" db="EMBL/GenBank/DDBJ databases">
        <title>A long-awaited taxogenomic arrangement of the family Halomonadaceae.</title>
        <authorList>
            <person name="De La Haba R."/>
            <person name="Chuvochina M."/>
            <person name="Wittouck S."/>
            <person name="Arahal D.R."/>
            <person name="Sanchez-Porro C."/>
            <person name="Hugenholtz P."/>
            <person name="Ventosa A."/>
        </authorList>
    </citation>
    <scope>NUCLEOTIDE SEQUENCE [LARGE SCALE GENOMIC DNA]</scope>
    <source>
        <strain evidence="2 3">DSM 23530</strain>
    </source>
</reference>
<evidence type="ECO:0000259" key="1">
    <source>
        <dbReference type="Pfam" id="PF00085"/>
    </source>
</evidence>
<dbReference type="Gene3D" id="3.40.30.10">
    <property type="entry name" value="Glutaredoxin"/>
    <property type="match status" value="1"/>
</dbReference>
<gene>
    <name evidence="2" type="ORF">QC818_07945</name>
</gene>
<accession>A0ABU1G190</accession>
<dbReference type="SUPFAM" id="SSF52833">
    <property type="entry name" value="Thioredoxin-like"/>
    <property type="match status" value="1"/>
</dbReference>